<protein>
    <submittedName>
        <fullName evidence="4">Swc3 protein</fullName>
    </submittedName>
</protein>
<accession>A0AAV5RWL7</accession>
<feature type="compositionally biased region" description="Polar residues" evidence="1">
    <location>
        <begin position="450"/>
        <end position="467"/>
    </location>
</feature>
<dbReference type="GO" id="GO:0000812">
    <property type="term" value="C:Swr1 complex"/>
    <property type="evidence" value="ECO:0007669"/>
    <property type="project" value="InterPro"/>
</dbReference>
<organism evidence="4 5">
    <name type="scientific">Maudiozyma humilis</name>
    <name type="common">Sour dough yeast</name>
    <name type="synonym">Kazachstania humilis</name>
    <dbReference type="NCBI Taxonomy" id="51915"/>
    <lineage>
        <taxon>Eukaryota</taxon>
        <taxon>Fungi</taxon>
        <taxon>Dikarya</taxon>
        <taxon>Ascomycota</taxon>
        <taxon>Saccharomycotina</taxon>
        <taxon>Saccharomycetes</taxon>
        <taxon>Saccharomycetales</taxon>
        <taxon>Saccharomycetaceae</taxon>
        <taxon>Maudiozyma</taxon>
    </lineage>
</organism>
<evidence type="ECO:0000256" key="1">
    <source>
        <dbReference type="SAM" id="MobiDB-lite"/>
    </source>
</evidence>
<reference evidence="4 5" key="1">
    <citation type="journal article" date="2023" name="Elife">
        <title>Identification of key yeast species and microbe-microbe interactions impacting larval growth of Drosophila in the wild.</title>
        <authorList>
            <person name="Mure A."/>
            <person name="Sugiura Y."/>
            <person name="Maeda R."/>
            <person name="Honda K."/>
            <person name="Sakurai N."/>
            <person name="Takahashi Y."/>
            <person name="Watada M."/>
            <person name="Katoh T."/>
            <person name="Gotoh A."/>
            <person name="Gotoh Y."/>
            <person name="Taniguchi I."/>
            <person name="Nakamura K."/>
            <person name="Hayashi T."/>
            <person name="Katayama T."/>
            <person name="Uemura T."/>
            <person name="Hattori Y."/>
        </authorList>
    </citation>
    <scope>NUCLEOTIDE SEQUENCE [LARGE SCALE GENOMIC DNA]</scope>
    <source>
        <strain evidence="4 5">KH-74</strain>
    </source>
</reference>
<keyword evidence="5" id="KW-1185">Reference proteome</keyword>
<evidence type="ECO:0000313" key="5">
    <source>
        <dbReference type="Proteomes" id="UP001377567"/>
    </source>
</evidence>
<dbReference type="InterPro" id="IPR057558">
    <property type="entry name" value="Swc3_dom"/>
</dbReference>
<feature type="domain" description="SWR1-complex protein 3" evidence="2">
    <location>
        <begin position="60"/>
        <end position="165"/>
    </location>
</feature>
<dbReference type="PANTHER" id="PTHR28108:SF1">
    <property type="entry name" value="SWR1-COMPLEX PROTEIN 3"/>
    <property type="match status" value="1"/>
</dbReference>
<feature type="domain" description="Swc3 C-terminal" evidence="3">
    <location>
        <begin position="528"/>
        <end position="681"/>
    </location>
</feature>
<dbReference type="Proteomes" id="UP001377567">
    <property type="component" value="Unassembled WGS sequence"/>
</dbReference>
<feature type="compositionally biased region" description="Basic and acidic residues" evidence="1">
    <location>
        <begin position="374"/>
        <end position="384"/>
    </location>
</feature>
<feature type="compositionally biased region" description="Low complexity" evidence="1">
    <location>
        <begin position="468"/>
        <end position="480"/>
    </location>
</feature>
<evidence type="ECO:0000259" key="2">
    <source>
        <dbReference type="Pfam" id="PF24707"/>
    </source>
</evidence>
<proteinExistence type="predicted"/>
<evidence type="ECO:0000259" key="3">
    <source>
        <dbReference type="Pfam" id="PF26242"/>
    </source>
</evidence>
<comment type="caution">
    <text evidence="4">The sequence shown here is derived from an EMBL/GenBank/DDBJ whole genome shotgun (WGS) entry which is preliminary data.</text>
</comment>
<name>A0AAV5RWL7_MAUHU</name>
<dbReference type="Pfam" id="PF24707">
    <property type="entry name" value="Swc3"/>
    <property type="match status" value="1"/>
</dbReference>
<dbReference type="Pfam" id="PF26242">
    <property type="entry name" value="Swc3_C"/>
    <property type="match status" value="1"/>
</dbReference>
<feature type="compositionally biased region" description="Basic and acidic residues" evidence="1">
    <location>
        <begin position="234"/>
        <end position="249"/>
    </location>
</feature>
<sequence length="693" mass="79241">MSRTLRSRTRSADAVKEEEAPLVEPARKLRKKQRHASDDDDDDESRIADELQSKGNVEGRPFEIIDCLPASIDPPDYNSALTHPLTVKDSAVLYNSLVQSRKTWVKGEMFELYWKRPKKDAQGAVVVDPAAQSGIRDRMQKMCEATMSAGPHQFDVRLFILKDDEVEKQWAEELEESRKLREEKKLEAQEQKKKRIEDKKQQQLQRKKEREQKAEAAKVARIQAKKEQELLKERMKEDKKKRKEEEKLLKKQQQRTVKPKGRPLSTGTNGIQGGEESARRFREDQTKQTAEARENHKMIMNLNHMSHEDAFLNQLMRKVARGSGSREEVNKFKEYIEIARNMAPCEEWIKHDKMEKERERLEKLKQQGMGPGNSDKKPETKGDVKASIPLVPIKNKNMGNAAGRTTKPPSEGKLGSDTTDGSASKNDTTLQGLKYEHNPLNTDVAKSDSTDANLTTTSINRSGSVADSSETSTPGPSGSEASTPGPMGNNPSVKTEKNPEGSIKQPKPRKRRLSKKDKLALNIVEEPKLTAFQQKYLTNAQLILEFAESTNARFRLPSDCVIEHDEAEDCYIISWILIHNLKDIAKFSRKKKLKTVEEALFWKECPPPLFSTMDIRLDDIPKRFCPILLNSVKPLAEVQERMARILEIGTRLSGYNLWYQLDGYDDAERAEDLRIDLNDYEHTLRGKRQRKNM</sequence>
<feature type="compositionally biased region" description="Basic and acidic residues" evidence="1">
    <location>
        <begin position="10"/>
        <end position="19"/>
    </location>
</feature>
<evidence type="ECO:0000313" key="4">
    <source>
        <dbReference type="EMBL" id="GMM55830.1"/>
    </source>
</evidence>
<feature type="compositionally biased region" description="Basic residues" evidence="1">
    <location>
        <begin position="506"/>
        <end position="515"/>
    </location>
</feature>
<dbReference type="PANTHER" id="PTHR28108">
    <property type="entry name" value="SWR1-COMPLEX PROTEIN 3"/>
    <property type="match status" value="1"/>
</dbReference>
<feature type="compositionally biased region" description="Basic residues" evidence="1">
    <location>
        <begin position="250"/>
        <end position="261"/>
    </location>
</feature>
<feature type="region of interest" description="Disordered" evidence="1">
    <location>
        <begin position="234"/>
        <end position="290"/>
    </location>
</feature>
<gene>
    <name evidence="4" type="ORF">DAKH74_024460</name>
</gene>
<feature type="region of interest" description="Disordered" evidence="1">
    <location>
        <begin position="1"/>
        <end position="53"/>
    </location>
</feature>
<dbReference type="InterPro" id="IPR037651">
    <property type="entry name" value="Swc3"/>
</dbReference>
<feature type="compositionally biased region" description="Polar residues" evidence="1">
    <location>
        <begin position="416"/>
        <end position="431"/>
    </location>
</feature>
<dbReference type="InterPro" id="IPR058986">
    <property type="entry name" value="Swc3_C"/>
</dbReference>
<feature type="compositionally biased region" description="Basic and acidic residues" evidence="1">
    <location>
        <begin position="276"/>
        <end position="290"/>
    </location>
</feature>
<dbReference type="AlphaFoldDB" id="A0AAV5RWL7"/>
<dbReference type="EMBL" id="BTGD01000006">
    <property type="protein sequence ID" value="GMM55830.1"/>
    <property type="molecule type" value="Genomic_DNA"/>
</dbReference>
<dbReference type="GO" id="GO:0140849">
    <property type="term" value="F:ATP-dependent H2AZ histone chaperone activity"/>
    <property type="evidence" value="ECO:0007669"/>
    <property type="project" value="InterPro"/>
</dbReference>
<feature type="region of interest" description="Disordered" evidence="1">
    <location>
        <begin position="191"/>
        <end position="216"/>
    </location>
</feature>
<feature type="region of interest" description="Disordered" evidence="1">
    <location>
        <begin position="363"/>
        <end position="515"/>
    </location>
</feature>